<dbReference type="OrthoDB" id="10255522at2759"/>
<comment type="caution">
    <text evidence="2">The sequence shown here is derived from an EMBL/GenBank/DDBJ whole genome shotgun (WGS) entry which is preliminary data.</text>
</comment>
<reference evidence="2 3" key="1">
    <citation type="submission" date="2017-12" db="EMBL/GenBank/DDBJ databases">
        <title>Hemimetabolous genomes reveal molecular basis of termite eusociality.</title>
        <authorList>
            <person name="Harrison M.C."/>
            <person name="Jongepier E."/>
            <person name="Robertson H.M."/>
            <person name="Arning N."/>
            <person name="Bitard-Feildel T."/>
            <person name="Chao H."/>
            <person name="Childers C.P."/>
            <person name="Dinh H."/>
            <person name="Doddapaneni H."/>
            <person name="Dugan S."/>
            <person name="Gowin J."/>
            <person name="Greiner C."/>
            <person name="Han Y."/>
            <person name="Hu H."/>
            <person name="Hughes D.S.T."/>
            <person name="Huylmans A.-K."/>
            <person name="Kemena C."/>
            <person name="Kremer L.P.M."/>
            <person name="Lee S.L."/>
            <person name="Lopez-Ezquerra A."/>
            <person name="Mallet L."/>
            <person name="Monroy-Kuhn J.M."/>
            <person name="Moser A."/>
            <person name="Murali S.C."/>
            <person name="Muzny D.M."/>
            <person name="Otani S."/>
            <person name="Piulachs M.-D."/>
            <person name="Poelchau M."/>
            <person name="Qu J."/>
            <person name="Schaub F."/>
            <person name="Wada-Katsumata A."/>
            <person name="Worley K.C."/>
            <person name="Xie Q."/>
            <person name="Ylla G."/>
            <person name="Poulsen M."/>
            <person name="Gibbs R.A."/>
            <person name="Schal C."/>
            <person name="Richards S."/>
            <person name="Belles X."/>
            <person name="Korb J."/>
            <person name="Bornberg-Bauer E."/>
        </authorList>
    </citation>
    <scope>NUCLEOTIDE SEQUENCE [LARGE SCALE GENOMIC DNA]</scope>
    <source>
        <tissue evidence="2">Whole body</tissue>
    </source>
</reference>
<proteinExistence type="predicted"/>
<evidence type="ECO:0000313" key="2">
    <source>
        <dbReference type="EMBL" id="PNF37497.1"/>
    </source>
</evidence>
<dbReference type="InParanoid" id="A0A2J7R9I4"/>
<evidence type="ECO:0000313" key="3">
    <source>
        <dbReference type="Proteomes" id="UP000235965"/>
    </source>
</evidence>
<accession>A0A2J7R9I4</accession>
<dbReference type="EMBL" id="NEVH01006584">
    <property type="protein sequence ID" value="PNF37497.1"/>
    <property type="molecule type" value="Genomic_DNA"/>
</dbReference>
<feature type="coiled-coil region" evidence="1">
    <location>
        <begin position="112"/>
        <end position="146"/>
    </location>
</feature>
<dbReference type="AlphaFoldDB" id="A0A2J7R9I4"/>
<organism evidence="2 3">
    <name type="scientific">Cryptotermes secundus</name>
    <dbReference type="NCBI Taxonomy" id="105785"/>
    <lineage>
        <taxon>Eukaryota</taxon>
        <taxon>Metazoa</taxon>
        <taxon>Ecdysozoa</taxon>
        <taxon>Arthropoda</taxon>
        <taxon>Hexapoda</taxon>
        <taxon>Insecta</taxon>
        <taxon>Pterygota</taxon>
        <taxon>Neoptera</taxon>
        <taxon>Polyneoptera</taxon>
        <taxon>Dictyoptera</taxon>
        <taxon>Blattodea</taxon>
        <taxon>Blattoidea</taxon>
        <taxon>Termitoidae</taxon>
        <taxon>Kalotermitidae</taxon>
        <taxon>Cryptotermitinae</taxon>
        <taxon>Cryptotermes</taxon>
    </lineage>
</organism>
<keyword evidence="3" id="KW-1185">Reference proteome</keyword>
<keyword evidence="1" id="KW-0175">Coiled coil</keyword>
<feature type="coiled-coil region" evidence="1">
    <location>
        <begin position="181"/>
        <end position="226"/>
    </location>
</feature>
<dbReference type="STRING" id="105785.A0A2J7R9I4"/>
<gene>
    <name evidence="2" type="ORF">B7P43_G14329</name>
</gene>
<name>A0A2J7R9I4_9NEOP</name>
<evidence type="ECO:0000256" key="1">
    <source>
        <dbReference type="SAM" id="Coils"/>
    </source>
</evidence>
<sequence length="235" mass="27270">MNVIREERDTLQRDKDKLIGLESTLKIILEGGSSVEKAYLILSQERDTLKSEQEEFKVYFDELQRKCCALTDNLNVIKGKCDTLQRERDKLVGMESTLKMILEGGPSIRKAYLLLGQERDTLKSEYEELKANFDVLKRKGSDLTDNLNVISRKCDDLQRDKDKLLGLECRLKMTVDEESSIQEAYLLLAQERDNLRSEQDEFKVDFDELKRVCNTLKENLNIIRGEGDVLQRNKI</sequence>
<dbReference type="Proteomes" id="UP000235965">
    <property type="component" value="Unassembled WGS sequence"/>
</dbReference>
<protein>
    <submittedName>
        <fullName evidence="2">Uncharacterized protein</fullName>
    </submittedName>
</protein>